<accession>V5FYS8</accession>
<dbReference type="PANTHER" id="PTHR47510:SF3">
    <property type="entry name" value="ENDO_EXONUCLEASE_PHOSPHATASE DOMAIN-CONTAINING PROTEIN"/>
    <property type="match status" value="1"/>
</dbReference>
<dbReference type="AlphaFoldDB" id="V5FYS8"/>
<feature type="non-terminal residue" evidence="1">
    <location>
        <position position="186"/>
    </location>
</feature>
<evidence type="ECO:0000313" key="1">
    <source>
        <dbReference type="EMBL" id="JAB62840.1"/>
    </source>
</evidence>
<sequence length="186" mass="21278">MMEVNRSSSHLKTLFHLKTNYADLVPVYKIAKNKHLSTIRETKRKYYQNKINNSDNPGKAAWNIVNGISNKKKDRRNISIKYNGVTIEDPIEVASTFNSFFINTPKNIVENISADNVDNRVCVTKIVNQTLFLNPLSESELFLLRNKLKNKKSAGSDDVPMFLIKRVLKVIMQPITYLVNLSFQSG</sequence>
<dbReference type="PANTHER" id="PTHR47510">
    <property type="entry name" value="REVERSE TRANSCRIPTASE DOMAIN-CONTAINING PROTEIN"/>
    <property type="match status" value="1"/>
</dbReference>
<name>V5FYS8_ANOGL</name>
<proteinExistence type="predicted"/>
<organism evidence="1">
    <name type="scientific">Anoplophora glabripennis</name>
    <name type="common">Asian longhorn beetle</name>
    <name type="synonym">Anoplophora nobilis</name>
    <dbReference type="NCBI Taxonomy" id="217634"/>
    <lineage>
        <taxon>Eukaryota</taxon>
        <taxon>Metazoa</taxon>
        <taxon>Ecdysozoa</taxon>
        <taxon>Arthropoda</taxon>
        <taxon>Hexapoda</taxon>
        <taxon>Insecta</taxon>
        <taxon>Pterygota</taxon>
        <taxon>Neoptera</taxon>
        <taxon>Endopterygota</taxon>
        <taxon>Coleoptera</taxon>
        <taxon>Polyphaga</taxon>
        <taxon>Cucujiformia</taxon>
        <taxon>Chrysomeloidea</taxon>
        <taxon>Cerambycidae</taxon>
        <taxon>Lamiinae</taxon>
        <taxon>Lamiini</taxon>
        <taxon>Anoplophora</taxon>
    </lineage>
</organism>
<dbReference type="EMBL" id="GALX01005626">
    <property type="protein sequence ID" value="JAB62840.1"/>
    <property type="molecule type" value="Transcribed_RNA"/>
</dbReference>
<reference evidence="1" key="1">
    <citation type="submission" date="2013-07" db="EMBL/GenBank/DDBJ databases">
        <title>Midgut Transcriptome Profiling of Anoplphora glabripennis, a Lignocellulose Degrading, Wood-Boring Cerambycid.</title>
        <authorList>
            <person name="Scully E.D."/>
            <person name="Hoover K."/>
            <person name="Carlson J.E."/>
            <person name="Tien M."/>
            <person name="Geib S.M."/>
        </authorList>
    </citation>
    <scope>NUCLEOTIDE SEQUENCE</scope>
</reference>
<protein>
    <submittedName>
        <fullName evidence="1">Uncharacterized protein</fullName>
    </submittedName>
</protein>